<dbReference type="Gramene" id="KXG26381">
    <property type="protein sequence ID" value="KXG26381"/>
    <property type="gene ID" value="SORBI_3006G091600"/>
</dbReference>
<accession>A0A1B6PL33</accession>
<evidence type="ECO:0000313" key="14">
    <source>
        <dbReference type="Proteomes" id="UP000000768"/>
    </source>
</evidence>
<keyword evidence="9" id="KW-0560">Oxidoreductase</keyword>
<dbReference type="GO" id="GO:0010181">
    <property type="term" value="F:FMN binding"/>
    <property type="evidence" value="ECO:0007669"/>
    <property type="project" value="InterPro"/>
</dbReference>
<keyword evidence="3" id="KW-0444">Lipid biosynthesis</keyword>
<organism evidence="13 14">
    <name type="scientific">Sorghum bicolor</name>
    <name type="common">Sorghum</name>
    <name type="synonym">Sorghum vulgare</name>
    <dbReference type="NCBI Taxonomy" id="4558"/>
    <lineage>
        <taxon>Eukaryota</taxon>
        <taxon>Viridiplantae</taxon>
        <taxon>Streptophyta</taxon>
        <taxon>Embryophyta</taxon>
        <taxon>Tracheophyta</taxon>
        <taxon>Spermatophyta</taxon>
        <taxon>Magnoliopsida</taxon>
        <taxon>Liliopsida</taxon>
        <taxon>Poales</taxon>
        <taxon>Poaceae</taxon>
        <taxon>PACMAD clade</taxon>
        <taxon>Panicoideae</taxon>
        <taxon>Andropogonodae</taxon>
        <taxon>Andropogoneae</taxon>
        <taxon>Sorghinae</taxon>
        <taxon>Sorghum</taxon>
    </lineage>
</organism>
<comment type="cofactor">
    <cofactor evidence="1">
        <name>FMN</name>
        <dbReference type="ChEBI" id="CHEBI:58210"/>
    </cofactor>
</comment>
<dbReference type="CDD" id="cd02933">
    <property type="entry name" value="OYE_like_FMN"/>
    <property type="match status" value="1"/>
</dbReference>
<dbReference type="GO" id="GO:0016491">
    <property type="term" value="F:oxidoreductase activity"/>
    <property type="evidence" value="ECO:0000318"/>
    <property type="project" value="GO_Central"/>
</dbReference>
<evidence type="ECO:0000256" key="1">
    <source>
        <dbReference type="ARBA" id="ARBA00001917"/>
    </source>
</evidence>
<dbReference type="InParanoid" id="A0A1B6PL33"/>
<keyword evidence="11" id="KW-0275">Fatty acid biosynthesis</keyword>
<gene>
    <name evidence="13" type="ORF">SORBI_3006G091600</name>
</gene>
<dbReference type="AlphaFoldDB" id="A0A1B6PL33"/>
<keyword evidence="4" id="KW-0285">Flavoprotein</keyword>
<evidence type="ECO:0000256" key="3">
    <source>
        <dbReference type="ARBA" id="ARBA00022516"/>
    </source>
</evidence>
<dbReference type="InterPro" id="IPR013785">
    <property type="entry name" value="Aldolase_TIM"/>
</dbReference>
<dbReference type="SUPFAM" id="SSF51395">
    <property type="entry name" value="FMN-linked oxidoreductases"/>
    <property type="match status" value="1"/>
</dbReference>
<keyword evidence="6" id="KW-0925">Oxylipin biosynthesis</keyword>
<protein>
    <recommendedName>
        <fullName evidence="12">NADH:flavin oxidoreductase/NADH oxidase N-terminal domain-containing protein</fullName>
    </recommendedName>
</protein>
<evidence type="ECO:0000259" key="12">
    <source>
        <dbReference type="Pfam" id="PF00724"/>
    </source>
</evidence>
<dbReference type="PANTHER" id="PTHR22893">
    <property type="entry name" value="NADH OXIDOREDUCTASE-RELATED"/>
    <property type="match status" value="1"/>
</dbReference>
<evidence type="ECO:0000256" key="2">
    <source>
        <dbReference type="ARBA" id="ARBA00005979"/>
    </source>
</evidence>
<dbReference type="InterPro" id="IPR001155">
    <property type="entry name" value="OxRdtase_FMN_N"/>
</dbReference>
<comment type="similarity">
    <text evidence="2">Belongs to the NADH:flavin oxidoreductase/NADH oxidase family.</text>
</comment>
<dbReference type="Pfam" id="PF00724">
    <property type="entry name" value="Oxidored_FMN"/>
    <property type="match status" value="2"/>
</dbReference>
<dbReference type="STRING" id="4558.A0A1B6PL33"/>
<dbReference type="Proteomes" id="UP000000768">
    <property type="component" value="Chromosome 6"/>
</dbReference>
<reference evidence="14" key="2">
    <citation type="journal article" date="2018" name="Plant J.">
        <title>The Sorghum bicolor reference genome: improved assembly, gene annotations, a transcriptome atlas, and signatures of genome organization.</title>
        <authorList>
            <person name="McCormick R.F."/>
            <person name="Truong S.K."/>
            <person name="Sreedasyam A."/>
            <person name="Jenkins J."/>
            <person name="Shu S."/>
            <person name="Sims D."/>
            <person name="Kennedy M."/>
            <person name="Amirebrahimi M."/>
            <person name="Weers B.D."/>
            <person name="McKinley B."/>
            <person name="Mattison A."/>
            <person name="Morishige D.T."/>
            <person name="Grimwood J."/>
            <person name="Schmutz J."/>
            <person name="Mullet J.E."/>
        </authorList>
    </citation>
    <scope>NUCLEOTIDE SEQUENCE [LARGE SCALE GENOMIC DNA]</scope>
    <source>
        <strain evidence="14">cv. BTx623</strain>
    </source>
</reference>
<name>A0A1B6PL33_SORBI</name>
<keyword evidence="14" id="KW-1185">Reference proteome</keyword>
<reference evidence="13 14" key="1">
    <citation type="journal article" date="2009" name="Nature">
        <title>The Sorghum bicolor genome and the diversification of grasses.</title>
        <authorList>
            <person name="Paterson A.H."/>
            <person name="Bowers J.E."/>
            <person name="Bruggmann R."/>
            <person name="Dubchak I."/>
            <person name="Grimwood J."/>
            <person name="Gundlach H."/>
            <person name="Haberer G."/>
            <person name="Hellsten U."/>
            <person name="Mitros T."/>
            <person name="Poliakov A."/>
            <person name="Schmutz J."/>
            <person name="Spannagl M."/>
            <person name="Tang H."/>
            <person name="Wang X."/>
            <person name="Wicker T."/>
            <person name="Bharti A.K."/>
            <person name="Chapman J."/>
            <person name="Feltus F.A."/>
            <person name="Gowik U."/>
            <person name="Grigoriev I.V."/>
            <person name="Lyons E."/>
            <person name="Maher C.A."/>
            <person name="Martis M."/>
            <person name="Narechania A."/>
            <person name="Otillar R.P."/>
            <person name="Penning B.W."/>
            <person name="Salamov A.A."/>
            <person name="Wang Y."/>
            <person name="Zhang L."/>
            <person name="Carpita N.C."/>
            <person name="Freeling M."/>
            <person name="Gingle A.R."/>
            <person name="Hash C.T."/>
            <person name="Keller B."/>
            <person name="Klein P."/>
            <person name="Kresovich S."/>
            <person name="McCann M.C."/>
            <person name="Ming R."/>
            <person name="Peterson D.G."/>
            <person name="Mehboob-ur-Rahman"/>
            <person name="Ware D."/>
            <person name="Westhoff P."/>
            <person name="Mayer K.F."/>
            <person name="Messing J."/>
            <person name="Rokhsar D.S."/>
        </authorList>
    </citation>
    <scope>NUCLEOTIDE SEQUENCE [LARGE SCALE GENOMIC DNA]</scope>
    <source>
        <strain evidence="14">cv. BTx623</strain>
    </source>
</reference>
<evidence type="ECO:0000313" key="13">
    <source>
        <dbReference type="EMBL" id="KXG26381.1"/>
    </source>
</evidence>
<evidence type="ECO:0000256" key="4">
    <source>
        <dbReference type="ARBA" id="ARBA00022630"/>
    </source>
</evidence>
<dbReference type="Gene3D" id="3.20.20.70">
    <property type="entry name" value="Aldolase class I"/>
    <property type="match status" value="2"/>
</dbReference>
<sequence>MASGGANTVPLATPYKMGKFDLSHRVVLAPLTRQRSYGNVPQPHAILYYQQRTTKGGLLIAEATGVSDTAQGYKDTPGIWTNEQVEAWKPIVDGVHQKGGIFFCQIWHVGRVSNSSFQPNGQAPISSTDKPLKPQVRANGVDVATFTPPRRLETDEIPLVINDFRVAARNAIEAGFDGVEIHGAHGYLIDQFLKDQVNDRTDKYGGSLENRCRFALEIVQAVVDEIGADKALDKFGILYCHMVEPRMVKLGEKFETPYSLRPMRDAFKGTFIVAGGYTREDGNDAISTGYADLIAYGRLFLSNPDLPRRLEIDGPLNKYNRDTFYIPDPVIGYTDYPFLSSDV</sequence>
<keyword evidence="10" id="KW-0443">Lipid metabolism</keyword>
<dbReference type="EMBL" id="CM000765">
    <property type="protein sequence ID" value="KXG26381.1"/>
    <property type="molecule type" value="Genomic_DNA"/>
</dbReference>
<proteinExistence type="inferred from homology"/>
<dbReference type="ExpressionAtlas" id="A0A1B6PL33">
    <property type="expression patterns" value="baseline and differential"/>
</dbReference>
<keyword evidence="8" id="KW-0521">NADP</keyword>
<dbReference type="PANTHER" id="PTHR22893:SF91">
    <property type="entry name" value="NADPH DEHYDROGENASE 2-RELATED"/>
    <property type="match status" value="1"/>
</dbReference>
<evidence type="ECO:0000256" key="9">
    <source>
        <dbReference type="ARBA" id="ARBA00023002"/>
    </source>
</evidence>
<keyword evidence="5" id="KW-0288">FMN</keyword>
<dbReference type="FunCoup" id="A0A1B6PL33">
    <property type="interactions" value="120"/>
</dbReference>
<feature type="domain" description="NADH:flavin oxidoreductase/NADH oxidase N-terminal" evidence="12">
    <location>
        <begin position="11"/>
        <end position="230"/>
    </location>
</feature>
<dbReference type="FunFam" id="3.20.20.70:FF:000073">
    <property type="entry name" value="12-oxophytodienoate reductase 3"/>
    <property type="match status" value="1"/>
</dbReference>
<evidence type="ECO:0000256" key="6">
    <source>
        <dbReference type="ARBA" id="ARBA00022767"/>
    </source>
</evidence>
<evidence type="ECO:0000256" key="8">
    <source>
        <dbReference type="ARBA" id="ARBA00022857"/>
    </source>
</evidence>
<evidence type="ECO:0000256" key="10">
    <source>
        <dbReference type="ARBA" id="ARBA00023098"/>
    </source>
</evidence>
<keyword evidence="7" id="KW-0276">Fatty acid metabolism</keyword>
<dbReference type="GO" id="GO:0031408">
    <property type="term" value="P:oxylipin biosynthetic process"/>
    <property type="evidence" value="ECO:0007669"/>
    <property type="project" value="UniProtKB-KW"/>
</dbReference>
<dbReference type="InterPro" id="IPR045247">
    <property type="entry name" value="Oye-like"/>
</dbReference>
<evidence type="ECO:0000256" key="7">
    <source>
        <dbReference type="ARBA" id="ARBA00022832"/>
    </source>
</evidence>
<evidence type="ECO:0000256" key="5">
    <source>
        <dbReference type="ARBA" id="ARBA00022643"/>
    </source>
</evidence>
<feature type="domain" description="NADH:flavin oxidoreductase/NADH oxidase N-terminal" evidence="12">
    <location>
        <begin position="237"/>
        <end position="312"/>
    </location>
</feature>
<evidence type="ECO:0000256" key="11">
    <source>
        <dbReference type="ARBA" id="ARBA00023160"/>
    </source>
</evidence>
<dbReference type="GO" id="GO:0009695">
    <property type="term" value="P:jasmonic acid biosynthetic process"/>
    <property type="evidence" value="ECO:0007669"/>
    <property type="project" value="UniProtKB-ARBA"/>
</dbReference>
<dbReference type="OMA" id="APCTRMR"/>